<dbReference type="InterPro" id="IPR019888">
    <property type="entry name" value="Tscrpt_reg_AsnC-like"/>
</dbReference>
<dbReference type="Gene3D" id="3.30.70.3460">
    <property type="match status" value="2"/>
</dbReference>
<keyword evidence="9" id="KW-1185">Reference proteome</keyword>
<dbReference type="Gene3D" id="1.10.10.10">
    <property type="entry name" value="Winged helix-like DNA-binding domain superfamily/Winged helix DNA-binding domain"/>
    <property type="match status" value="1"/>
</dbReference>
<feature type="domain" description="Siroheme decarboxylase AsnC-like ligand binding" evidence="6">
    <location>
        <begin position="68"/>
        <end position="135"/>
    </location>
</feature>
<feature type="domain" description="Siroheme decarboxylase NirL-like HTH" evidence="7">
    <location>
        <begin position="9"/>
        <end position="54"/>
    </location>
</feature>
<dbReference type="Proteomes" id="UP000316030">
    <property type="component" value="Unassembled WGS sequence"/>
</dbReference>
<dbReference type="InterPro" id="IPR053953">
    <property type="entry name" value="NirdL-like_HTH"/>
</dbReference>
<dbReference type="Pfam" id="PF22451">
    <property type="entry name" value="NirdL-like_HTH"/>
    <property type="match status" value="2"/>
</dbReference>
<evidence type="ECO:0000259" key="6">
    <source>
        <dbReference type="Pfam" id="PF17805"/>
    </source>
</evidence>
<accession>A0A521ADS4</accession>
<dbReference type="OrthoDB" id="9806536at2"/>
<proteinExistence type="inferred from homology"/>
<evidence type="ECO:0000256" key="4">
    <source>
        <dbReference type="ARBA" id="ARBA00023471"/>
    </source>
</evidence>
<evidence type="ECO:0000256" key="3">
    <source>
        <dbReference type="ARBA" id="ARBA00023457"/>
    </source>
</evidence>
<dbReference type="AlphaFoldDB" id="A0A521ADS4"/>
<dbReference type="Pfam" id="PF17805">
    <property type="entry name" value="AsnC_trans_reg2"/>
    <property type="match status" value="2"/>
</dbReference>
<dbReference type="RefSeq" id="WP_142491399.1">
    <property type="nucleotide sequence ID" value="NZ_FXTO01000001.1"/>
</dbReference>
<evidence type="ECO:0000313" key="8">
    <source>
        <dbReference type="EMBL" id="SMO32850.1"/>
    </source>
</evidence>
<dbReference type="EMBL" id="FXTO01000001">
    <property type="protein sequence ID" value="SMO32850.1"/>
    <property type="molecule type" value="Genomic_DNA"/>
</dbReference>
<comment type="similarity">
    <text evidence="3">Belongs to the Ahb/Nir family.</text>
</comment>
<reference evidence="8 9" key="1">
    <citation type="submission" date="2017-05" db="EMBL/GenBank/DDBJ databases">
        <authorList>
            <person name="Varghese N."/>
            <person name="Submissions S."/>
        </authorList>
    </citation>
    <scope>NUCLEOTIDE SEQUENCE [LARGE SCALE GENOMIC DNA]</scope>
    <source>
        <strain evidence="8 9">DSM 29506</strain>
    </source>
</reference>
<dbReference type="PROSITE" id="PS00519">
    <property type="entry name" value="HTH_ASNC_1"/>
    <property type="match status" value="1"/>
</dbReference>
<comment type="catalytic activity">
    <reaction evidence="5">
        <text>siroheme + 2 H(+) = 12,18-didecarboxysiroheme + 2 CO2</text>
        <dbReference type="Rhea" id="RHEA:19093"/>
        <dbReference type="ChEBI" id="CHEBI:15378"/>
        <dbReference type="ChEBI" id="CHEBI:16526"/>
        <dbReference type="ChEBI" id="CHEBI:60052"/>
        <dbReference type="ChEBI" id="CHEBI:140497"/>
        <dbReference type="EC" id="4.1.1.111"/>
    </reaction>
</comment>
<sequence>MLSGLHHLDRRLLDDFQRDFPLIPHPFAQIATQIGTTETEVLTRLQALQAAGRIARVGGTVRPNTAGASTLAAMSIPEDRLEQVAARVGQESGVNHSYLRENDWNLWFVNTAPDQTALEASLQAIRDDTGLAVLDLRLVRPFNIDLGFSLSGDHKVPRRRTAPDMSTLQEQDRPILHALAQGLPLTPTPFADLATDLDMPETAVLARIRALSDGGILTRIGVIVRHRAVGWSANAMVVWQVPEDRLIPAGEALAAHPGITLCYQRRTVPGVWDYNLYSMIHARSRQEAQDTLAAAASLPELVGVPHQPLFSVHCYKQTGAELHRSNRKVA</sequence>
<dbReference type="GO" id="GO:0016829">
    <property type="term" value="F:lyase activity"/>
    <property type="evidence" value="ECO:0007669"/>
    <property type="project" value="UniProtKB-KW"/>
</dbReference>
<evidence type="ECO:0000259" key="7">
    <source>
        <dbReference type="Pfam" id="PF22451"/>
    </source>
</evidence>
<dbReference type="InterPro" id="IPR019885">
    <property type="entry name" value="Tscrpt_reg_HTH_AsnC-type_CS"/>
</dbReference>
<name>A0A521ADS4_9RHOB</name>
<gene>
    <name evidence="8" type="ORF">SAMN06265173_10177</name>
</gene>
<dbReference type="EC" id="4.1.1.111" evidence="4"/>
<dbReference type="InterPro" id="IPR036390">
    <property type="entry name" value="WH_DNA-bd_sf"/>
</dbReference>
<comment type="pathway">
    <text evidence="2">Porphyrin-containing compound metabolism.</text>
</comment>
<evidence type="ECO:0000256" key="5">
    <source>
        <dbReference type="ARBA" id="ARBA00048470"/>
    </source>
</evidence>
<dbReference type="InterPro" id="IPR050684">
    <property type="entry name" value="HTH-Siroheme_Decarb"/>
</dbReference>
<dbReference type="InterPro" id="IPR036388">
    <property type="entry name" value="WH-like_DNA-bd_sf"/>
</dbReference>
<dbReference type="SMART" id="SM00344">
    <property type="entry name" value="HTH_ASNC"/>
    <property type="match status" value="1"/>
</dbReference>
<dbReference type="InterPro" id="IPR040523">
    <property type="entry name" value="AsnC_trans_reg2"/>
</dbReference>
<keyword evidence="1" id="KW-0456">Lyase</keyword>
<feature type="domain" description="Siroheme decarboxylase AsnC-like ligand binding" evidence="6">
    <location>
        <begin position="229"/>
        <end position="316"/>
    </location>
</feature>
<organism evidence="8 9">
    <name type="scientific">Thalassovita litoralis</name>
    <dbReference type="NCBI Taxonomy" id="1010611"/>
    <lineage>
        <taxon>Bacteria</taxon>
        <taxon>Pseudomonadati</taxon>
        <taxon>Pseudomonadota</taxon>
        <taxon>Alphaproteobacteria</taxon>
        <taxon>Rhodobacterales</taxon>
        <taxon>Roseobacteraceae</taxon>
        <taxon>Thalassovita</taxon>
    </lineage>
</organism>
<protein>
    <recommendedName>
        <fullName evidence="4">siroheme decarboxylase</fullName>
        <ecNumber evidence="4">4.1.1.111</ecNumber>
    </recommendedName>
</protein>
<feature type="domain" description="Siroheme decarboxylase NirL-like HTH" evidence="7">
    <location>
        <begin position="172"/>
        <end position="217"/>
    </location>
</feature>
<evidence type="ECO:0000313" key="9">
    <source>
        <dbReference type="Proteomes" id="UP000316030"/>
    </source>
</evidence>
<evidence type="ECO:0000256" key="2">
    <source>
        <dbReference type="ARBA" id="ARBA00023444"/>
    </source>
</evidence>
<dbReference type="SUPFAM" id="SSF46785">
    <property type="entry name" value="Winged helix' DNA-binding domain"/>
    <property type="match status" value="1"/>
</dbReference>
<dbReference type="PANTHER" id="PTHR43413:SF1">
    <property type="entry name" value="SIROHEME DECARBOXYLASE NIRL SUBUNIT"/>
    <property type="match status" value="1"/>
</dbReference>
<dbReference type="PANTHER" id="PTHR43413">
    <property type="entry name" value="TRANSCRIPTIONAL REGULATOR, ASNC FAMILY"/>
    <property type="match status" value="1"/>
</dbReference>
<evidence type="ECO:0000256" key="1">
    <source>
        <dbReference type="ARBA" id="ARBA00023239"/>
    </source>
</evidence>